<proteinExistence type="predicted"/>
<dbReference type="PATRIC" id="fig|67356.5.peg.6606"/>
<organism evidence="1 2">
    <name type="scientific">Streptomyces resistomycificus</name>
    <dbReference type="NCBI Taxonomy" id="67356"/>
    <lineage>
        <taxon>Bacteria</taxon>
        <taxon>Bacillati</taxon>
        <taxon>Actinomycetota</taxon>
        <taxon>Actinomycetes</taxon>
        <taxon>Kitasatosporales</taxon>
        <taxon>Streptomycetaceae</taxon>
        <taxon>Streptomyces</taxon>
        <taxon>Streptomyces aurantiacus group</taxon>
    </lineage>
</organism>
<accession>A0A0L8KZS6</accession>
<dbReference type="InterPro" id="IPR036390">
    <property type="entry name" value="WH_DNA-bd_sf"/>
</dbReference>
<name>A0A0L8KZS6_9ACTN</name>
<gene>
    <name evidence="1" type="ORF">ADK37_30865</name>
</gene>
<dbReference type="eggNOG" id="COG0640">
    <property type="taxonomic scope" value="Bacteria"/>
</dbReference>
<dbReference type="OrthoDB" id="3808065at2"/>
<dbReference type="AlphaFoldDB" id="A0A0L8KZS6"/>
<dbReference type="Gene3D" id="1.10.10.10">
    <property type="entry name" value="Winged helix-like DNA-binding domain superfamily/Winged helix DNA-binding domain"/>
    <property type="match status" value="1"/>
</dbReference>
<sequence length="348" mass="38004">MALRIHFTEIDLARTRVATGPDPLWEIAASLHRLQSRRGRWAYAEWFRGARVAVHEQGLERALRTTLLPLYPRAAYFPDFLTPPQTLGDLNGGLDELLATPPRRVGEEIELLDRAVGAPSWAPRLAELPEREALVRVLRAYYEAVVAPYEDRMTARIEAERTARCRGLMDGGIEGMLAGLGPTMQWRRPVLHVRYPAQERDLYLNGRGITLVPSYFCWDAPVSLADPELPPVLYYPLLHEQPVPSGALVGTLADASDRADRSLSELLGRARAAAFHATAAGATTNEIARAADVSASSASRHATALRNSGLITTTRNGATVLHTLTPLGASVLRAATGASTSRTQRAQP</sequence>
<reference evidence="2" key="1">
    <citation type="submission" date="2015-07" db="EMBL/GenBank/DDBJ databases">
        <authorList>
            <person name="Ju K.-S."/>
            <person name="Doroghazi J.R."/>
            <person name="Metcalf W.W."/>
        </authorList>
    </citation>
    <scope>NUCLEOTIDE SEQUENCE [LARGE SCALE GENOMIC DNA]</scope>
    <source>
        <strain evidence="2">NRRL 2290</strain>
    </source>
</reference>
<comment type="caution">
    <text evidence="1">The sequence shown here is derived from an EMBL/GenBank/DDBJ whole genome shotgun (WGS) entry which is preliminary data.</text>
</comment>
<dbReference type="SUPFAM" id="SSF46785">
    <property type="entry name" value="Winged helix' DNA-binding domain"/>
    <property type="match status" value="1"/>
</dbReference>
<evidence type="ECO:0000313" key="2">
    <source>
        <dbReference type="Proteomes" id="UP000037251"/>
    </source>
</evidence>
<dbReference type="RefSeq" id="WP_037802919.1">
    <property type="nucleotide sequence ID" value="NZ_KL575601.1"/>
</dbReference>
<evidence type="ECO:0000313" key="1">
    <source>
        <dbReference type="EMBL" id="KOG31370.1"/>
    </source>
</evidence>
<keyword evidence="2" id="KW-1185">Reference proteome</keyword>
<dbReference type="STRING" id="67356.AQJ84_26655"/>
<dbReference type="EMBL" id="LGUS01000197">
    <property type="protein sequence ID" value="KOG31370.1"/>
    <property type="molecule type" value="Genomic_DNA"/>
</dbReference>
<dbReference type="Proteomes" id="UP000037251">
    <property type="component" value="Unassembled WGS sequence"/>
</dbReference>
<dbReference type="InterPro" id="IPR036388">
    <property type="entry name" value="WH-like_DNA-bd_sf"/>
</dbReference>
<protein>
    <submittedName>
        <fullName evidence="1">ArsR family transcriptional regulator</fullName>
    </submittedName>
</protein>